<evidence type="ECO:0000313" key="1">
    <source>
        <dbReference type="EMBL" id="MDV6270932.1"/>
    </source>
</evidence>
<dbReference type="EMBL" id="JAWLKB010000027">
    <property type="protein sequence ID" value="MDV6270932.1"/>
    <property type="molecule type" value="Genomic_DNA"/>
</dbReference>
<dbReference type="Proteomes" id="UP001185927">
    <property type="component" value="Unassembled WGS sequence"/>
</dbReference>
<comment type="caution">
    <text evidence="1">The sequence shown here is derived from an EMBL/GenBank/DDBJ whole genome shotgun (WGS) entry which is preliminary data.</text>
</comment>
<organism evidence="1 2">
    <name type="scientific">Rhodococcus globerulus</name>
    <dbReference type="NCBI Taxonomy" id="33008"/>
    <lineage>
        <taxon>Bacteria</taxon>
        <taxon>Bacillati</taxon>
        <taxon>Actinomycetota</taxon>
        <taxon>Actinomycetes</taxon>
        <taxon>Mycobacteriales</taxon>
        <taxon>Nocardiaceae</taxon>
        <taxon>Rhodococcus</taxon>
    </lineage>
</organism>
<reference evidence="1 2" key="1">
    <citation type="submission" date="2023-10" db="EMBL/GenBank/DDBJ databases">
        <title>Development of a sustainable strategy for remediation of hydrocarbon-contaminated territories based on the waste exchange concept.</title>
        <authorList>
            <person name="Krivoruchko A."/>
        </authorList>
    </citation>
    <scope>NUCLEOTIDE SEQUENCE [LARGE SCALE GENOMIC DNA]</scope>
    <source>
        <strain evidence="1 2">IEGM 1203</strain>
    </source>
</reference>
<proteinExistence type="predicted"/>
<dbReference type="PROSITE" id="PS51257">
    <property type="entry name" value="PROKAR_LIPOPROTEIN"/>
    <property type="match status" value="1"/>
</dbReference>
<protein>
    <submittedName>
        <fullName evidence="1">Uncharacterized protein</fullName>
    </submittedName>
</protein>
<name>A0ABU4C361_RHOGO</name>
<evidence type="ECO:0000313" key="2">
    <source>
        <dbReference type="Proteomes" id="UP001185927"/>
    </source>
</evidence>
<dbReference type="RefSeq" id="WP_317545416.1">
    <property type="nucleotide sequence ID" value="NZ_JAWLKB010000027.1"/>
</dbReference>
<sequence>MLKTIGAAGMATTALASCMELDEVLDSGSRAEFTAWLEQSFDWFDENKRLLPAWDEAVALEPGYRDAREGLVHSNRSRRRW</sequence>
<keyword evidence="2" id="KW-1185">Reference proteome</keyword>
<accession>A0ABU4C361</accession>
<gene>
    <name evidence="1" type="ORF">R3Q16_30335</name>
</gene>